<dbReference type="EMBL" id="CP002101">
    <property type="protein sequence ID" value="AEH61299.1"/>
    <property type="molecule type" value="Genomic_DNA"/>
</dbReference>
<sequence length="125" mass="14002">MLVSPLATILSEVGRSIAVTQRELDRNSINTQIELSSDEVLKNYDLDATWYHIPEVDLELKMALTMKYEEERDSKNQLRGYRRVLSAAPLNASYVSTNSYAVEGSSVLKARIISIPPSSSKVEPQ</sequence>
<proteinExistence type="predicted"/>
<evidence type="ECO:0000313" key="1">
    <source>
        <dbReference type="EMBL" id="AEH61299.1"/>
    </source>
</evidence>
<accession>F7XM34</accession>
<dbReference type="GeneID" id="10823096"/>
<protein>
    <submittedName>
        <fullName evidence="1">Uncharacterized protein</fullName>
    </submittedName>
</protein>
<organism evidence="1 2">
    <name type="scientific">Methanosalsum zhilinae (strain DSM 4017 / NBRC 107636 / OCM 62 / WeN5)</name>
    <name type="common">Methanohalophilus zhilinae</name>
    <dbReference type="NCBI Taxonomy" id="679901"/>
    <lineage>
        <taxon>Archaea</taxon>
        <taxon>Methanobacteriati</taxon>
        <taxon>Methanobacteriota</taxon>
        <taxon>Stenosarchaea group</taxon>
        <taxon>Methanomicrobia</taxon>
        <taxon>Methanosarcinales</taxon>
        <taxon>Methanosarcinaceae</taxon>
        <taxon>Methanosalsum</taxon>
    </lineage>
</organism>
<dbReference type="HOGENOM" id="CLU_1891428_0_0_2"/>
<dbReference type="RefSeq" id="WP_013898736.1">
    <property type="nucleotide sequence ID" value="NC_015676.1"/>
</dbReference>
<dbReference type="Proteomes" id="UP000006622">
    <property type="component" value="Chromosome"/>
</dbReference>
<evidence type="ECO:0000313" key="2">
    <source>
        <dbReference type="Proteomes" id="UP000006622"/>
    </source>
</evidence>
<name>F7XM34_METZD</name>
<reference evidence="1 2" key="1">
    <citation type="submission" date="2010-07" db="EMBL/GenBank/DDBJ databases">
        <title>The complete genome of Methanosalsum zhilinae DSM 4017.</title>
        <authorList>
            <consortium name="US DOE Joint Genome Institute (JGI-PGF)"/>
            <person name="Lucas S."/>
            <person name="Copeland A."/>
            <person name="Lapidus A."/>
            <person name="Glavina del Rio T."/>
            <person name="Dalin E."/>
            <person name="Tice H."/>
            <person name="Bruce D."/>
            <person name="Goodwin L."/>
            <person name="Pitluck S."/>
            <person name="Kyrpides N."/>
            <person name="Mavromatis K."/>
            <person name="Ovchinnikova G."/>
            <person name="Daligault H."/>
            <person name="Detter J.C."/>
            <person name="Han C."/>
            <person name="Tapia R."/>
            <person name="Larimer F."/>
            <person name="Land M."/>
            <person name="Hauser L."/>
            <person name="Markowitz V."/>
            <person name="Cheng J.-F."/>
            <person name="Hugenholtz P."/>
            <person name="Woyke T."/>
            <person name="Wu D."/>
            <person name="Spring S."/>
            <person name="Schueler E."/>
            <person name="Brambilla E."/>
            <person name="Klenk H.-P."/>
            <person name="Eisen J.A."/>
        </authorList>
    </citation>
    <scope>NUCLEOTIDE SEQUENCE [LARGE SCALE GENOMIC DNA]</scope>
    <source>
        <strain evidence="2">DSM 4017 / NBRC 107636 / OCM 62 / WeN5</strain>
    </source>
</reference>
<dbReference type="KEGG" id="mzh:Mzhil_1459"/>
<gene>
    <name evidence="1" type="ordered locus">Mzhil_1459</name>
</gene>
<keyword evidence="2" id="KW-1185">Reference proteome</keyword>
<dbReference type="STRING" id="679901.Mzhil_1459"/>
<dbReference type="AlphaFoldDB" id="F7XM34"/>